<dbReference type="Gene3D" id="1.25.40.10">
    <property type="entry name" value="Tetratricopeptide repeat domain"/>
    <property type="match status" value="9"/>
</dbReference>
<dbReference type="RefSeq" id="WP_376894670.1">
    <property type="nucleotide sequence ID" value="NZ_JBHULS010000006.1"/>
</dbReference>
<feature type="chain" id="PRO_5045930448" evidence="2">
    <location>
        <begin position="21"/>
        <end position="1009"/>
    </location>
</feature>
<reference evidence="5" key="1">
    <citation type="journal article" date="2019" name="Int. J. Syst. Evol. Microbiol.">
        <title>The Global Catalogue of Microorganisms (GCM) 10K type strain sequencing project: providing services to taxonomists for standard genome sequencing and annotation.</title>
        <authorList>
            <consortium name="The Broad Institute Genomics Platform"/>
            <consortium name="The Broad Institute Genome Sequencing Center for Infectious Disease"/>
            <person name="Wu L."/>
            <person name="Ma J."/>
        </authorList>
    </citation>
    <scope>NUCLEOTIDE SEQUENCE [LARGE SCALE GENOMIC DNA]</scope>
    <source>
        <strain evidence="5">KCTC 42587</strain>
    </source>
</reference>
<feature type="repeat" description="TPR" evidence="1">
    <location>
        <begin position="538"/>
        <end position="571"/>
    </location>
</feature>
<dbReference type="PROSITE" id="PS50005">
    <property type="entry name" value="TPR"/>
    <property type="match status" value="4"/>
</dbReference>
<dbReference type="PANTHER" id="PTHR12558">
    <property type="entry name" value="CELL DIVISION CYCLE 16,23,27"/>
    <property type="match status" value="1"/>
</dbReference>
<keyword evidence="2" id="KW-0732">Signal</keyword>
<organism evidence="4 5">
    <name type="scientific">Bizionia sediminis</name>
    <dbReference type="NCBI Taxonomy" id="1737064"/>
    <lineage>
        <taxon>Bacteria</taxon>
        <taxon>Pseudomonadati</taxon>
        <taxon>Bacteroidota</taxon>
        <taxon>Flavobacteriia</taxon>
        <taxon>Flavobacteriales</taxon>
        <taxon>Flavobacteriaceae</taxon>
        <taxon>Bizionia</taxon>
    </lineage>
</organism>
<dbReference type="Pfam" id="PF13174">
    <property type="entry name" value="TPR_6"/>
    <property type="match status" value="1"/>
</dbReference>
<dbReference type="EMBL" id="JBHULS010000006">
    <property type="protein sequence ID" value="MFD2552460.1"/>
    <property type="molecule type" value="Genomic_DNA"/>
</dbReference>
<dbReference type="InterPro" id="IPR019734">
    <property type="entry name" value="TPR_rpt"/>
</dbReference>
<evidence type="ECO:0000256" key="1">
    <source>
        <dbReference type="PROSITE-ProRule" id="PRU00339"/>
    </source>
</evidence>
<dbReference type="Pfam" id="PF12895">
    <property type="entry name" value="ANAPC3"/>
    <property type="match status" value="1"/>
</dbReference>
<feature type="signal peptide" evidence="2">
    <location>
        <begin position="1"/>
        <end position="20"/>
    </location>
</feature>
<keyword evidence="5" id="KW-1185">Reference proteome</keyword>
<accession>A0ABW5KX10</accession>
<feature type="repeat" description="TPR" evidence="1">
    <location>
        <begin position="278"/>
        <end position="311"/>
    </location>
</feature>
<evidence type="ECO:0000259" key="3">
    <source>
        <dbReference type="Pfam" id="PF10602"/>
    </source>
</evidence>
<feature type="repeat" description="TPR" evidence="1">
    <location>
        <begin position="313"/>
        <end position="346"/>
    </location>
</feature>
<evidence type="ECO:0000313" key="4">
    <source>
        <dbReference type="EMBL" id="MFD2552460.1"/>
    </source>
</evidence>
<evidence type="ECO:0000313" key="5">
    <source>
        <dbReference type="Proteomes" id="UP001597472"/>
    </source>
</evidence>
<feature type="domain" description="26S proteasome regulatory subunit Rpn7 N-terminal" evidence="3">
    <location>
        <begin position="93"/>
        <end position="212"/>
    </location>
</feature>
<feature type="repeat" description="TPR" evidence="1">
    <location>
        <begin position="647"/>
        <end position="680"/>
    </location>
</feature>
<gene>
    <name evidence="4" type="ORF">ACFSQP_11590</name>
</gene>
<sequence>MFKKVVLFLGVLGFFVSTNAQQSQVYTNSLMDYQKAVDLYNSNQYQAAQMLFKDLKKEAQTTDFVADYDYYIANCAIRLNQRNADKLVMDFVENHPTSTKRNSAFSDVADYYFANGDYPNAKKWYERVNENDLSRSQRDRFSFNKGYVAFATKDYKTARNYLSRVENSETYGSQAKYYIGFMAYETDDYNEASTYFDQVSEKAGYQEKLSYYQADLNFKLGNFNEAIKLAKAQLPKSTAAEISELNKIIGESYFNQQKYAEAIPFLTAYKGKNGKWNNTDFYQLGYAYYKQSDYEKAISEFNKIIDGNNAVAQNAYYHLGESYINLNKKQEALNAFRNASQMDYDLKIQEDAWLNYAKISYEIGNPYQSVPQVLTNYLERYPNSGFTADIETLLIDSYITSKNYQEALRLLDGKRSFAHKEAFQKVAFYRGLELYNETKFQEAASMFSKAVNEAINDVYTARATFWKAETDYNLANYNKALIGFKQFKQFENAPATPEFKNSDYHLAYTYFKLKNYTKSSEFFNSYLQQSNIDPIRLNDTYLRVGDAHFVSSNYSAAADAYNKALKLNKVDADYAFFQKTLSQGYQGNTNQKITGLEQFIANYPNSTLRDDAMYELANTYVKVNKTDSAIALYSQLTSTYPMSTFVSKAMLRKGLIYYNAGKNEDALKVFKQVASAFPNTPEANQAVSTVRLIYIDLGRVDSYAAWVNTLDYITVSDTDLDKATYESAEKKYLDNKTTDAIKQFNGYLNQFPKGIYNLQAHFYLAQLYFKEDLKDNALPHYEAVTNATPSEFTEVALARSGQIYLEQKNWSKAIPILKRLESESRFPQNVVYAQSNLMKAHYQLEAYKQAVAYAEQVLKQDKIDNKIISDAYVIMARSAMKTGNESKAKTAYAQVEKTATGETAAEAFYYKAYFENKSGNFEASNESVQKLAKDFSGYKYYSAKGLVLMAKNYHALNDAFQATYILESVIENFTSYTDVVAEAQQILTDIKTEQAKTNASVQEITPNGN</sequence>
<dbReference type="InterPro" id="IPR045135">
    <property type="entry name" value="Rpn7_N"/>
</dbReference>
<protein>
    <submittedName>
        <fullName evidence="4">Tetratricopeptide repeat protein</fullName>
    </submittedName>
</protein>
<keyword evidence="1" id="KW-0802">TPR repeat</keyword>
<comment type="caution">
    <text evidence="4">The sequence shown here is derived from an EMBL/GenBank/DDBJ whole genome shotgun (WGS) entry which is preliminary data.</text>
</comment>
<dbReference type="SUPFAM" id="SSF48452">
    <property type="entry name" value="TPR-like"/>
    <property type="match status" value="5"/>
</dbReference>
<dbReference type="InterPro" id="IPR011990">
    <property type="entry name" value="TPR-like_helical_dom_sf"/>
</dbReference>
<proteinExistence type="predicted"/>
<dbReference type="SMART" id="SM00028">
    <property type="entry name" value="TPR"/>
    <property type="match status" value="12"/>
</dbReference>
<dbReference type="PANTHER" id="PTHR12558:SF13">
    <property type="entry name" value="CELL DIVISION CYCLE PROTEIN 27 HOMOLOG"/>
    <property type="match status" value="1"/>
</dbReference>
<name>A0ABW5KX10_9FLAO</name>
<evidence type="ECO:0000256" key="2">
    <source>
        <dbReference type="SAM" id="SignalP"/>
    </source>
</evidence>
<dbReference type="Pfam" id="PF13432">
    <property type="entry name" value="TPR_16"/>
    <property type="match status" value="1"/>
</dbReference>
<dbReference type="Pfam" id="PF10602">
    <property type="entry name" value="RPN7"/>
    <property type="match status" value="1"/>
</dbReference>
<dbReference type="Proteomes" id="UP001597472">
    <property type="component" value="Unassembled WGS sequence"/>
</dbReference>